<evidence type="ECO:0000256" key="3">
    <source>
        <dbReference type="ARBA" id="ARBA00022692"/>
    </source>
</evidence>
<keyword evidence="3 6" id="KW-0812">Transmembrane</keyword>
<organism evidence="7 8">
    <name type="scientific">Rhodopirellula sallentina SM41</name>
    <dbReference type="NCBI Taxonomy" id="1263870"/>
    <lineage>
        <taxon>Bacteria</taxon>
        <taxon>Pseudomonadati</taxon>
        <taxon>Planctomycetota</taxon>
        <taxon>Planctomycetia</taxon>
        <taxon>Pirellulales</taxon>
        <taxon>Pirellulaceae</taxon>
        <taxon>Rhodopirellula</taxon>
    </lineage>
</organism>
<reference evidence="7 8" key="1">
    <citation type="journal article" date="2013" name="Mar. Genomics">
        <title>Expression of sulfatases in Rhodopirellula baltica and the diversity of sulfatases in the genus Rhodopirellula.</title>
        <authorList>
            <person name="Wegner C.E."/>
            <person name="Richter-Heitmann T."/>
            <person name="Klindworth A."/>
            <person name="Klockow C."/>
            <person name="Richter M."/>
            <person name="Achstetter T."/>
            <person name="Glockner F.O."/>
            <person name="Harder J."/>
        </authorList>
    </citation>
    <scope>NUCLEOTIDE SEQUENCE [LARGE SCALE GENOMIC DNA]</scope>
    <source>
        <strain evidence="7 8">SM41</strain>
    </source>
</reference>
<dbReference type="AlphaFoldDB" id="M5U294"/>
<dbReference type="GO" id="GO:0016020">
    <property type="term" value="C:membrane"/>
    <property type="evidence" value="ECO:0007669"/>
    <property type="project" value="UniProtKB-SubCell"/>
</dbReference>
<keyword evidence="5 6" id="KW-0472">Membrane</keyword>
<dbReference type="EMBL" id="ANOH01000208">
    <property type="protein sequence ID" value="EMI55582.1"/>
    <property type="molecule type" value="Genomic_DNA"/>
</dbReference>
<comment type="similarity">
    <text evidence="2">Belongs to the UPF0057 (PMP3) family.</text>
</comment>
<comment type="subcellular location">
    <subcellularLocation>
        <location evidence="1">Membrane</location>
    </subcellularLocation>
</comment>
<sequence length="59" mass="6498">MSTAMTNENTLLKVILSILLPPLAVYMDRGIGTQFFLNLVLTLVGFWVVGIIHALIIVL</sequence>
<keyword evidence="8" id="KW-1185">Reference proteome</keyword>
<gene>
    <name evidence="7" type="ORF">RSSM_02989</name>
</gene>
<evidence type="ECO:0000256" key="4">
    <source>
        <dbReference type="ARBA" id="ARBA00022989"/>
    </source>
</evidence>
<protein>
    <submittedName>
        <fullName evidence="7">Stress response RCI peptide</fullName>
    </submittedName>
</protein>
<evidence type="ECO:0000256" key="6">
    <source>
        <dbReference type="SAM" id="Phobius"/>
    </source>
</evidence>
<dbReference type="Pfam" id="PF01679">
    <property type="entry name" value="Pmp3"/>
    <property type="match status" value="1"/>
</dbReference>
<proteinExistence type="inferred from homology"/>
<dbReference type="PATRIC" id="fig|1263870.3.peg.3179"/>
<feature type="transmembrane region" description="Helical" evidence="6">
    <location>
        <begin position="35"/>
        <end position="58"/>
    </location>
</feature>
<dbReference type="OrthoDB" id="9810121at2"/>
<dbReference type="InterPro" id="IPR000612">
    <property type="entry name" value="PMP3"/>
</dbReference>
<dbReference type="PROSITE" id="PS01309">
    <property type="entry name" value="UPF0057"/>
    <property type="match status" value="1"/>
</dbReference>
<dbReference type="PANTHER" id="PTHR21659">
    <property type="entry name" value="HYDROPHOBIC PROTEIN RCI2 LOW TEMPERATURE AND SALT RESPONSIVE PROTEIN LTI6 -RELATED"/>
    <property type="match status" value="1"/>
</dbReference>
<dbReference type="Proteomes" id="UP000011885">
    <property type="component" value="Unassembled WGS sequence"/>
</dbReference>
<dbReference type="RefSeq" id="WP_008679545.1">
    <property type="nucleotide sequence ID" value="NZ_ANOH01000208.1"/>
</dbReference>
<evidence type="ECO:0000256" key="5">
    <source>
        <dbReference type="ARBA" id="ARBA00023136"/>
    </source>
</evidence>
<evidence type="ECO:0000256" key="2">
    <source>
        <dbReference type="ARBA" id="ARBA00009530"/>
    </source>
</evidence>
<evidence type="ECO:0000313" key="7">
    <source>
        <dbReference type="EMBL" id="EMI55582.1"/>
    </source>
</evidence>
<evidence type="ECO:0000256" key="1">
    <source>
        <dbReference type="ARBA" id="ARBA00004370"/>
    </source>
</evidence>
<name>M5U294_9BACT</name>
<accession>M5U294</accession>
<comment type="caution">
    <text evidence="7">The sequence shown here is derived from an EMBL/GenBank/DDBJ whole genome shotgun (WGS) entry which is preliminary data.</text>
</comment>
<keyword evidence="4 6" id="KW-1133">Transmembrane helix</keyword>
<evidence type="ECO:0000313" key="8">
    <source>
        <dbReference type="Proteomes" id="UP000011885"/>
    </source>
</evidence>
<dbReference type="PANTHER" id="PTHR21659:SF42">
    <property type="entry name" value="UPF0057 MEMBRANE PROTEIN ZK632.10-RELATED"/>
    <property type="match status" value="1"/>
</dbReference>